<keyword evidence="2" id="KW-0812">Transmembrane</keyword>
<feature type="compositionally biased region" description="Basic and acidic residues" evidence="1">
    <location>
        <begin position="441"/>
        <end position="458"/>
    </location>
</feature>
<dbReference type="AlphaFoldDB" id="M9MG32"/>
<dbReference type="OrthoDB" id="2504162at2759"/>
<evidence type="ECO:0000256" key="2">
    <source>
        <dbReference type="SAM" id="Phobius"/>
    </source>
</evidence>
<evidence type="ECO:0000256" key="1">
    <source>
        <dbReference type="SAM" id="MobiDB-lite"/>
    </source>
</evidence>
<proteinExistence type="predicted"/>
<organism evidence="3 4">
    <name type="scientific">Pseudozyma antarctica (strain T-34)</name>
    <name type="common">Yeast</name>
    <name type="synonym">Candida antarctica</name>
    <dbReference type="NCBI Taxonomy" id="1151754"/>
    <lineage>
        <taxon>Eukaryota</taxon>
        <taxon>Fungi</taxon>
        <taxon>Dikarya</taxon>
        <taxon>Basidiomycota</taxon>
        <taxon>Ustilaginomycotina</taxon>
        <taxon>Ustilaginomycetes</taxon>
        <taxon>Ustilaginales</taxon>
        <taxon>Ustilaginaceae</taxon>
        <taxon>Moesziomyces</taxon>
    </lineage>
</organism>
<evidence type="ECO:0000313" key="3">
    <source>
        <dbReference type="EMBL" id="GAC76698.1"/>
    </source>
</evidence>
<sequence>MWRASTSGARDDGTGCFADLCRCIYTSCWTLSAVDGYGLCQLDASSEVAMPLGRWLSSDALRSSSSKTPRPQRLASDSPSDVLWEQLEARRPAPLRFVLHHSRRPNGSLCPCLEVNLSSSSPSTPYYTVTRILDPEHRVPYITLCPILAAAGLTILQGLLRFDLTPPAYDVSLAGLEPWDDLWISLPLTRSIAAELGLLHNLAAILDPTTSLAWSLDEFAEGLSHNWRVPQAVVDAASYSTDAITRPDVGFGNVLMLPKGQQIKTLVSADLRATIVGKAEARRKQPQFQLQQKLVQWSTQLHSIWLDFSNLADQYDGDSGEHRAPLLCELQQEVAPPTSTDMLEWTQLVSARMTGLASIAQPDDAEGLLEPLSLANVAALRPGNPPLGFGMAATHEGADEEVALRHLQAVLRGKLALLQQMSLLTLGPFACAPDLDPAQDTVERGEPSLVSPERERANQHQSQPVAAQLTELAISSDIAALNAKVDGLAAKLERWFETPHRTGVANAATTGANLNREADSGNTQDTSRPALSLWSTLEMLPWPLLVLPLSVILVLSTIKAMFV</sequence>
<keyword evidence="2" id="KW-0472">Membrane</keyword>
<keyword evidence="2" id="KW-1133">Transmembrane helix</keyword>
<feature type="region of interest" description="Disordered" evidence="1">
    <location>
        <begin position="437"/>
        <end position="463"/>
    </location>
</feature>
<gene>
    <name evidence="3" type="ORF">PANT_22c00163</name>
</gene>
<feature type="transmembrane region" description="Helical" evidence="2">
    <location>
        <begin position="540"/>
        <end position="562"/>
    </location>
</feature>
<accession>M9MG32</accession>
<dbReference type="STRING" id="1151754.M9MG32"/>
<evidence type="ECO:0000313" key="4">
    <source>
        <dbReference type="Proteomes" id="UP000011976"/>
    </source>
</evidence>
<name>M9MG32_PSEA3</name>
<reference evidence="4" key="1">
    <citation type="journal article" date="2013" name="Genome Announc.">
        <title>Genome sequence of the basidiomycetous yeast Pseudozyma antarctica T-34, a producer of the glycolipid biosurfactants mannosylerythritol lipids.</title>
        <authorList>
            <person name="Morita T."/>
            <person name="Koike H."/>
            <person name="Koyama Y."/>
            <person name="Hagiwara H."/>
            <person name="Ito E."/>
            <person name="Fukuoka T."/>
            <person name="Imura T."/>
            <person name="Machida M."/>
            <person name="Kitamoto D."/>
        </authorList>
    </citation>
    <scope>NUCLEOTIDE SEQUENCE [LARGE SCALE GENOMIC DNA]</scope>
    <source>
        <strain evidence="4">T-34</strain>
    </source>
</reference>
<dbReference type="Proteomes" id="UP000011976">
    <property type="component" value="Unassembled WGS sequence"/>
</dbReference>
<dbReference type="EMBL" id="DF196788">
    <property type="protein sequence ID" value="GAC76698.1"/>
    <property type="molecule type" value="Genomic_DNA"/>
</dbReference>
<protein>
    <submittedName>
        <fullName evidence="3">Uncharacterized protein</fullName>
    </submittedName>
</protein>